<accession>A0A7S9LJX7</accession>
<evidence type="ECO:0000313" key="3">
    <source>
        <dbReference type="EMBL" id="QPH49995.1"/>
    </source>
</evidence>
<comment type="subcellular location">
    <subcellularLocation>
        <location evidence="1">Cell envelope</location>
    </subcellularLocation>
</comment>
<name>A0A7S9LJX7_9PSED</name>
<proteinExistence type="predicted"/>
<evidence type="ECO:0000313" key="4">
    <source>
        <dbReference type="Proteomes" id="UP000594430"/>
    </source>
</evidence>
<evidence type="ECO:0000256" key="2">
    <source>
        <dbReference type="ARBA" id="ARBA00023054"/>
    </source>
</evidence>
<dbReference type="SUPFAM" id="SSF111369">
    <property type="entry name" value="HlyD-like secretion proteins"/>
    <property type="match status" value="1"/>
</dbReference>
<dbReference type="PANTHER" id="PTHR32347:SF23">
    <property type="entry name" value="BLL5650 PROTEIN"/>
    <property type="match status" value="1"/>
</dbReference>
<dbReference type="Proteomes" id="UP000594430">
    <property type="component" value="Chromosome"/>
</dbReference>
<keyword evidence="2" id="KW-0175">Coiled coil</keyword>
<dbReference type="Gene3D" id="2.40.30.170">
    <property type="match status" value="1"/>
</dbReference>
<protein>
    <submittedName>
        <fullName evidence="3">Efflux RND transporter periplasmic adaptor subunit</fullName>
    </submittedName>
</protein>
<sequence>MTNRRNGLLLLLLSVGFGVWYQGARSVQPEAARWVRIAPQTLEQRLSLVGRLQAARQVTMNAPFEGRVAAVMVQPGQKVGAGDPLFTLDTAQLDIELRLAQAAWLKARRHMGALEHWATGPEVARAKRNLSSARSALSTSQLNLEENRRLFERGIVAGMEVRSLTQLVDMHVQAVLEAEQALDQTLAQGQGDALQIARMELLNAETQHRALLALHGQRTVIAPLSGIVVPAKTAGVNHVVPLQPGQHVARGVPMLELIGLDRLQVLATVEEQDLPNVQQGQHARVTVAGQRLEGKLGPIAQQPRALDGAGAWYEVVAELELPAEPARSGLRLGMSAQVDIRISSKAQAWIIPPEALQRNGAGEPFVWFREDPGQAPSEMPVSVEGIGPQGLEVSGLGAGYIRLP</sequence>
<dbReference type="GO" id="GO:0030313">
    <property type="term" value="C:cell envelope"/>
    <property type="evidence" value="ECO:0007669"/>
    <property type="project" value="UniProtKB-SubCell"/>
</dbReference>
<dbReference type="RefSeq" id="WP_196110460.1">
    <property type="nucleotide sequence ID" value="NZ_CP064943.1"/>
</dbReference>
<dbReference type="PANTHER" id="PTHR32347">
    <property type="entry name" value="EFFLUX SYSTEM COMPONENT YKNX-RELATED"/>
    <property type="match status" value="1"/>
</dbReference>
<dbReference type="InterPro" id="IPR050465">
    <property type="entry name" value="UPF0194_transport"/>
</dbReference>
<dbReference type="Gene3D" id="2.40.50.100">
    <property type="match status" value="1"/>
</dbReference>
<evidence type="ECO:0000256" key="1">
    <source>
        <dbReference type="ARBA" id="ARBA00004196"/>
    </source>
</evidence>
<dbReference type="AlphaFoldDB" id="A0A7S9LJX7"/>
<organism evidence="3 4">
    <name type="scientific">Pseudomonas fulva</name>
    <dbReference type="NCBI Taxonomy" id="47880"/>
    <lineage>
        <taxon>Bacteria</taxon>
        <taxon>Pseudomonadati</taxon>
        <taxon>Pseudomonadota</taxon>
        <taxon>Gammaproteobacteria</taxon>
        <taxon>Pseudomonadales</taxon>
        <taxon>Pseudomonadaceae</taxon>
        <taxon>Pseudomonas</taxon>
    </lineage>
</organism>
<dbReference type="EMBL" id="CP064946">
    <property type="protein sequence ID" value="QPH49995.1"/>
    <property type="molecule type" value="Genomic_DNA"/>
</dbReference>
<gene>
    <name evidence="3" type="ORF">IZU98_04490</name>
</gene>
<reference evidence="3 4" key="1">
    <citation type="submission" date="2020-11" db="EMBL/GenBank/DDBJ databases">
        <title>Pseudomonas fulva producing VIM-24.</title>
        <authorList>
            <person name="Liu S."/>
        </authorList>
    </citation>
    <scope>NUCLEOTIDE SEQUENCE [LARGE SCALE GENOMIC DNA]</scope>
    <source>
        <strain evidence="3 4">ZDHY414</strain>
    </source>
</reference>